<dbReference type="KEGG" id="bsed:DN745_04490"/>
<dbReference type="SUPFAM" id="SSF103647">
    <property type="entry name" value="TSP type-3 repeat"/>
    <property type="match status" value="2"/>
</dbReference>
<dbReference type="AlphaFoldDB" id="A0A2Z4FI97"/>
<dbReference type="PROSITE" id="PS51234">
    <property type="entry name" value="TSP3"/>
    <property type="match status" value="2"/>
</dbReference>
<dbReference type="GO" id="GO:0007155">
    <property type="term" value="P:cell adhesion"/>
    <property type="evidence" value="ECO:0007669"/>
    <property type="project" value="InterPro"/>
</dbReference>
<dbReference type="InterPro" id="IPR036928">
    <property type="entry name" value="AS_sf"/>
</dbReference>
<evidence type="ECO:0000259" key="3">
    <source>
        <dbReference type="Pfam" id="PF01425"/>
    </source>
</evidence>
<protein>
    <recommendedName>
        <fullName evidence="3">Amidase domain-containing protein</fullName>
    </recommendedName>
</protein>
<keyword evidence="1" id="KW-0732">Signal</keyword>
<feature type="compositionally biased region" description="Acidic residues" evidence="2">
    <location>
        <begin position="111"/>
        <end position="123"/>
    </location>
</feature>
<dbReference type="Pfam" id="PF01425">
    <property type="entry name" value="Amidase"/>
    <property type="match status" value="1"/>
</dbReference>
<dbReference type="SUPFAM" id="SSF75304">
    <property type="entry name" value="Amidase signature (AS) enzymes"/>
    <property type="match status" value="1"/>
</dbReference>
<dbReference type="PANTHER" id="PTHR42678">
    <property type="entry name" value="AMIDASE"/>
    <property type="match status" value="1"/>
</dbReference>
<dbReference type="PANTHER" id="PTHR42678:SF34">
    <property type="entry name" value="OS04G0183300 PROTEIN"/>
    <property type="match status" value="1"/>
</dbReference>
<dbReference type="Gene3D" id="4.10.1080.10">
    <property type="entry name" value="TSP type-3 repeat"/>
    <property type="match status" value="2"/>
</dbReference>
<dbReference type="Proteomes" id="UP000249799">
    <property type="component" value="Chromosome"/>
</dbReference>
<dbReference type="InterPro" id="IPR017897">
    <property type="entry name" value="Thrombospondin_3_rpt"/>
</dbReference>
<evidence type="ECO:0000256" key="2">
    <source>
        <dbReference type="SAM" id="MobiDB-lite"/>
    </source>
</evidence>
<dbReference type="Gene3D" id="3.90.1300.10">
    <property type="entry name" value="Amidase signature (AS) domain"/>
    <property type="match status" value="1"/>
</dbReference>
<keyword evidence="5" id="KW-1185">Reference proteome</keyword>
<evidence type="ECO:0000313" key="4">
    <source>
        <dbReference type="EMBL" id="AWV88633.1"/>
    </source>
</evidence>
<evidence type="ECO:0000256" key="1">
    <source>
        <dbReference type="ARBA" id="ARBA00022729"/>
    </source>
</evidence>
<accession>A0A2Z4FI97</accession>
<feature type="domain" description="Amidase" evidence="3">
    <location>
        <begin position="263"/>
        <end position="688"/>
    </location>
</feature>
<feature type="compositionally biased region" description="Basic and acidic residues" evidence="2">
    <location>
        <begin position="131"/>
        <end position="140"/>
    </location>
</feature>
<sequence>MIRCEGYECDARPRGARCFSEGYILMMATRYLLGRAFFVVASCALLVVGCSDAPIDEPVSPNQQCAGSAGPDDLDTDGDGAPDDCDNCPYIANTDQADGDFDGVGDRCDDDRDGDGIDNEIDNCPDIYNPDQRDSDRDGVGDVCERCPDGEDLRDSDGDGIADCFDNCPSVANPDQIDTDGDGVGDACDNCIPVPNAGQADRSGDGIGDACIPTAQRVFDPEEASIADIHRTILAKKMTCEAIVDAHLQRIARYDLDVSEGAPINAFVMFNESVREQARALDAQFAETNSLVGPLHCVPIGVKTNFDSSDTTTTNGSLALVGTRAPDDGFALAQMRERGALLVGTTGMDEFAGGVHGIGGRHGKTGNAYNTATNSGGSSAGSGAAVAAGFLVGATGTDNCGSLSIPAAYHGLVTMRSTHELVSVDGIFPSNPLDVVAGPLARSVRDMAVLLDAMAAANPGDARQNHPRWARPDSYTDHLNPNGLRGRRIGILRRLSAETDDWYRDPFEGGDAATHRTWTRAIEDMRRLGAEVVENVRLPEFLPSRYGAGFVVHVDAYLKGVDSPVKNFAQICEEERFSKSTYSSVEACMERNESGYAYPNGSLDKGRNAYAFNRAHVTHVMDLLDLDALVYPADATGAAHRFAAQPNCLATSASGLPAVVVPVGESTGRVKLPIGMMIMGREFDEPSLIEMVYAFEQGTGWRRPPQLHAASEPEDVPRLDLQAANDLRLALAEAAFEQVLAGQNKFDLYPERFRQIAREVLQEAGAVHLLGPAE</sequence>
<dbReference type="GO" id="GO:0005509">
    <property type="term" value="F:calcium ion binding"/>
    <property type="evidence" value="ECO:0007669"/>
    <property type="project" value="InterPro"/>
</dbReference>
<dbReference type="InterPro" id="IPR003367">
    <property type="entry name" value="Thrombospondin_3-like_rpt"/>
</dbReference>
<dbReference type="InterPro" id="IPR028974">
    <property type="entry name" value="TSP_type-3_rpt"/>
</dbReference>
<dbReference type="Pfam" id="PF02412">
    <property type="entry name" value="TSP_3"/>
    <property type="match status" value="4"/>
</dbReference>
<dbReference type="EMBL" id="CP030032">
    <property type="protein sequence ID" value="AWV88633.1"/>
    <property type="molecule type" value="Genomic_DNA"/>
</dbReference>
<gene>
    <name evidence="4" type="ORF">DN745_04490</name>
</gene>
<feature type="region of interest" description="Disordered" evidence="2">
    <location>
        <begin position="101"/>
        <end position="140"/>
    </location>
</feature>
<organism evidence="4 5">
    <name type="scientific">Bradymonas sediminis</name>
    <dbReference type="NCBI Taxonomy" id="1548548"/>
    <lineage>
        <taxon>Bacteria</taxon>
        <taxon>Deltaproteobacteria</taxon>
        <taxon>Bradymonadales</taxon>
        <taxon>Bradymonadaceae</taxon>
        <taxon>Bradymonas</taxon>
    </lineage>
</organism>
<name>A0A2Z4FI97_9DELT</name>
<feature type="region of interest" description="Disordered" evidence="2">
    <location>
        <begin position="61"/>
        <end position="80"/>
    </location>
</feature>
<dbReference type="InterPro" id="IPR023631">
    <property type="entry name" value="Amidase_dom"/>
</dbReference>
<evidence type="ECO:0000313" key="5">
    <source>
        <dbReference type="Proteomes" id="UP000249799"/>
    </source>
</evidence>
<reference evidence="4 5" key="1">
    <citation type="submission" date="2018-06" db="EMBL/GenBank/DDBJ databases">
        <title>Lujinxingia sediminis gen. nov. sp. nov., a new facultative anaerobic member of the class Deltaproteobacteria, and proposal of Lujinxingaceae fam. nov.</title>
        <authorList>
            <person name="Guo L.-Y."/>
            <person name="Li C.-M."/>
            <person name="Wang S."/>
            <person name="Du Z.-J."/>
        </authorList>
    </citation>
    <scope>NUCLEOTIDE SEQUENCE [LARGE SCALE GENOMIC DNA]</scope>
    <source>
        <strain evidence="4 5">FA350</strain>
    </source>
</reference>
<dbReference type="OrthoDB" id="9811471at2"/>
<proteinExistence type="predicted"/>